<sequence>MLSHAQNLADNWEFTELWIDPTASPPYVLILLSDSSGKSCIYDPSQNYQLVFNSNTYLEAKLWLLEDEYERVEGRLRASVSATP</sequence>
<dbReference type="RefSeq" id="WP_169158073.1">
    <property type="nucleotide sequence ID" value="NZ_CAWPJE010000352.1"/>
</dbReference>
<keyword evidence="2" id="KW-1185">Reference proteome</keyword>
<evidence type="ECO:0000313" key="2">
    <source>
        <dbReference type="Proteomes" id="UP000718564"/>
    </source>
</evidence>
<gene>
    <name evidence="1" type="ORF">DP116_27095</name>
</gene>
<protein>
    <submittedName>
        <fullName evidence="1">Uncharacterized protein</fullName>
    </submittedName>
</protein>
<name>A0ABX1PEY6_9CYAN</name>
<comment type="caution">
    <text evidence="1">The sequence shown here is derived from an EMBL/GenBank/DDBJ whole genome shotgun (WGS) entry which is preliminary data.</text>
</comment>
<dbReference type="EMBL" id="QMEB01000339">
    <property type="protein sequence ID" value="NMG22896.1"/>
    <property type="molecule type" value="Genomic_DNA"/>
</dbReference>
<dbReference type="Proteomes" id="UP000718564">
    <property type="component" value="Unassembled WGS sequence"/>
</dbReference>
<reference evidence="1 2" key="1">
    <citation type="submission" date="2018-06" db="EMBL/GenBank/DDBJ databases">
        <title>Comparative genomics of Brasilonema spp. strains.</title>
        <authorList>
            <person name="Alvarenga D.O."/>
            <person name="Fiore M.F."/>
            <person name="Varani A.M."/>
        </authorList>
    </citation>
    <scope>NUCLEOTIDE SEQUENCE [LARGE SCALE GENOMIC DNA]</scope>
    <source>
        <strain evidence="1 2">SPC951</strain>
    </source>
</reference>
<accession>A0ABX1PEY6</accession>
<evidence type="ECO:0000313" key="1">
    <source>
        <dbReference type="EMBL" id="NMG22896.1"/>
    </source>
</evidence>
<proteinExistence type="predicted"/>
<organism evidence="1 2">
    <name type="scientific">Brasilonema bromeliae SPC951</name>
    <dbReference type="NCBI Taxonomy" id="385972"/>
    <lineage>
        <taxon>Bacteria</taxon>
        <taxon>Bacillati</taxon>
        <taxon>Cyanobacteriota</taxon>
        <taxon>Cyanophyceae</taxon>
        <taxon>Nostocales</taxon>
        <taxon>Scytonemataceae</taxon>
        <taxon>Brasilonema</taxon>
        <taxon>Bromeliae group (in: Brasilonema)</taxon>
    </lineage>
</organism>